<evidence type="ECO:0000256" key="4">
    <source>
        <dbReference type="ARBA" id="ARBA00023125"/>
    </source>
</evidence>
<dbReference type="Pfam" id="PF00155">
    <property type="entry name" value="Aminotran_1_2"/>
    <property type="match status" value="1"/>
</dbReference>
<dbReference type="CDD" id="cd07377">
    <property type="entry name" value="WHTH_GntR"/>
    <property type="match status" value="1"/>
</dbReference>
<accession>A0A261SDB6</accession>
<dbReference type="Proteomes" id="UP000216020">
    <property type="component" value="Unassembled WGS sequence"/>
</dbReference>
<dbReference type="InterPro" id="IPR004839">
    <property type="entry name" value="Aminotransferase_I/II_large"/>
</dbReference>
<dbReference type="SUPFAM" id="SSF53383">
    <property type="entry name" value="PLP-dependent transferases"/>
    <property type="match status" value="1"/>
</dbReference>
<dbReference type="OrthoDB" id="9804020at2"/>
<evidence type="ECO:0000313" key="7">
    <source>
        <dbReference type="EMBL" id="OZI35051.1"/>
    </source>
</evidence>
<comment type="caution">
    <text evidence="7">The sequence shown here is derived from an EMBL/GenBank/DDBJ whole genome shotgun (WGS) entry which is preliminary data.</text>
</comment>
<dbReference type="InterPro" id="IPR015424">
    <property type="entry name" value="PyrdxlP-dep_Trfase"/>
</dbReference>
<dbReference type="SMART" id="SM00345">
    <property type="entry name" value="HTH_GNTR"/>
    <property type="match status" value="1"/>
</dbReference>
<dbReference type="GO" id="GO:0003700">
    <property type="term" value="F:DNA-binding transcription factor activity"/>
    <property type="evidence" value="ECO:0007669"/>
    <property type="project" value="InterPro"/>
</dbReference>
<dbReference type="InterPro" id="IPR015421">
    <property type="entry name" value="PyrdxlP-dep_Trfase_major"/>
</dbReference>
<dbReference type="PANTHER" id="PTHR46577:SF1">
    <property type="entry name" value="HTH-TYPE TRANSCRIPTIONAL REGULATORY PROTEIN GABR"/>
    <property type="match status" value="1"/>
</dbReference>
<dbReference type="Pfam" id="PF00392">
    <property type="entry name" value="GntR"/>
    <property type="match status" value="1"/>
</dbReference>
<feature type="domain" description="HTH gntR-type" evidence="6">
    <location>
        <begin position="17"/>
        <end position="85"/>
    </location>
</feature>
<name>A0A261SDB6_9BORD</name>
<dbReference type="SUPFAM" id="SSF46785">
    <property type="entry name" value="Winged helix' DNA-binding domain"/>
    <property type="match status" value="1"/>
</dbReference>
<dbReference type="InterPro" id="IPR036388">
    <property type="entry name" value="WH-like_DNA-bd_sf"/>
</dbReference>
<dbReference type="Gene3D" id="1.10.10.10">
    <property type="entry name" value="Winged helix-like DNA-binding domain superfamily/Winged helix DNA-binding domain"/>
    <property type="match status" value="1"/>
</dbReference>
<evidence type="ECO:0000259" key="6">
    <source>
        <dbReference type="PROSITE" id="PS50949"/>
    </source>
</evidence>
<keyword evidence="8" id="KW-1185">Reference proteome</keyword>
<dbReference type="CDD" id="cd00609">
    <property type="entry name" value="AAT_like"/>
    <property type="match status" value="1"/>
</dbReference>
<dbReference type="Gene3D" id="3.40.640.10">
    <property type="entry name" value="Type I PLP-dependent aspartate aminotransferase-like (Major domain)"/>
    <property type="match status" value="1"/>
</dbReference>
<keyword evidence="3" id="KW-0805">Transcription regulation</keyword>
<keyword evidence="2" id="KW-0663">Pyridoxal phosphate</keyword>
<dbReference type="PANTHER" id="PTHR46577">
    <property type="entry name" value="HTH-TYPE TRANSCRIPTIONAL REGULATORY PROTEIN GABR"/>
    <property type="match status" value="1"/>
</dbReference>
<dbReference type="InterPro" id="IPR051446">
    <property type="entry name" value="HTH_trans_reg/aminotransferase"/>
</dbReference>
<evidence type="ECO:0000256" key="5">
    <source>
        <dbReference type="ARBA" id="ARBA00023163"/>
    </source>
</evidence>
<evidence type="ECO:0000256" key="2">
    <source>
        <dbReference type="ARBA" id="ARBA00022898"/>
    </source>
</evidence>
<dbReference type="EMBL" id="NEVM01000002">
    <property type="protein sequence ID" value="OZI35051.1"/>
    <property type="molecule type" value="Genomic_DNA"/>
</dbReference>
<protein>
    <submittedName>
        <fullName evidence="7">GntR family transcriptional regulator</fullName>
    </submittedName>
</protein>
<dbReference type="GO" id="GO:0030170">
    <property type="term" value="F:pyridoxal phosphate binding"/>
    <property type="evidence" value="ECO:0007669"/>
    <property type="project" value="InterPro"/>
</dbReference>
<dbReference type="InterPro" id="IPR036390">
    <property type="entry name" value="WH_DNA-bd_sf"/>
</dbReference>
<comment type="similarity">
    <text evidence="1">In the C-terminal section; belongs to the class-I pyridoxal-phosphate-dependent aminotransferase family.</text>
</comment>
<keyword evidence="5" id="KW-0804">Transcription</keyword>
<evidence type="ECO:0000313" key="8">
    <source>
        <dbReference type="Proteomes" id="UP000216020"/>
    </source>
</evidence>
<dbReference type="AlphaFoldDB" id="A0A261SDB6"/>
<dbReference type="InterPro" id="IPR000524">
    <property type="entry name" value="Tscrpt_reg_HTH_GntR"/>
</dbReference>
<evidence type="ECO:0000256" key="3">
    <source>
        <dbReference type="ARBA" id="ARBA00023015"/>
    </source>
</evidence>
<dbReference type="PROSITE" id="PS50949">
    <property type="entry name" value="HTH_GNTR"/>
    <property type="match status" value="1"/>
</dbReference>
<keyword evidence="4" id="KW-0238">DNA-binding</keyword>
<reference evidence="8" key="1">
    <citation type="submission" date="2017-05" db="EMBL/GenBank/DDBJ databases">
        <title>Complete and WGS of Bordetella genogroups.</title>
        <authorList>
            <person name="Spilker T."/>
            <person name="Lipuma J."/>
        </authorList>
    </citation>
    <scope>NUCLEOTIDE SEQUENCE [LARGE SCALE GENOMIC DNA]</scope>
    <source>
        <strain evidence="8">AU16122</strain>
    </source>
</reference>
<organism evidence="7 8">
    <name type="scientific">Bordetella genomosp. 10</name>
    <dbReference type="NCBI Taxonomy" id="1416804"/>
    <lineage>
        <taxon>Bacteria</taxon>
        <taxon>Pseudomonadati</taxon>
        <taxon>Pseudomonadota</taxon>
        <taxon>Betaproteobacteria</taxon>
        <taxon>Burkholderiales</taxon>
        <taxon>Alcaligenaceae</taxon>
        <taxon>Bordetella</taxon>
    </lineage>
</organism>
<dbReference type="RefSeq" id="WP_094854048.1">
    <property type="nucleotide sequence ID" value="NZ_NEVM01000002.1"/>
</dbReference>
<gene>
    <name evidence="7" type="ORF">CAL29_12515</name>
</gene>
<evidence type="ECO:0000256" key="1">
    <source>
        <dbReference type="ARBA" id="ARBA00005384"/>
    </source>
</evidence>
<proteinExistence type="inferred from homology"/>
<sequence>MAHRTKAPAALSGNGKNAGAAALAARLADDIRAGRLAPGARLPTHRALAARHGIAVATATGVYARLKAMGLAVGETGRGTFVRDRPSGDEWDPADEARASTATADLSFNHPVWPGQGEMLRDALRQLAAGGDLAALLHQQPPGGRRHDRAALRGFLAHARGIDADVENLFLVNGAQHGLDCVMGALLAPGDAVAADALTYPGFKMAAQAHGLALHPIPALAEGPDLDALDALCRRHRIRALYAMPTLHNPLGWILNEAQRRRLVALARRHDLLIIEDGVYAHLAANAPAPLAAQAPERTAYVSSLSKSLASGLRYGYVCVPPAVAGRVRAHIRASHWSLPTLVTALGTRWIADGTLARLEQRQRREARQRQHCARRVFQGMDPTPIAHPASLFLWLPLPPELRMDRIARALAQRDIAVSKGEAYATTRHAPHALRLGLSSVPLEDLPDVLRTVRETIAGFPP</sequence>
<dbReference type="GO" id="GO:0003677">
    <property type="term" value="F:DNA binding"/>
    <property type="evidence" value="ECO:0007669"/>
    <property type="project" value="UniProtKB-KW"/>
</dbReference>